<evidence type="ECO:0000259" key="7">
    <source>
        <dbReference type="Pfam" id="PF04003"/>
    </source>
</evidence>
<dbReference type="InterPro" id="IPR001680">
    <property type="entry name" value="WD40_rpt"/>
</dbReference>
<keyword evidence="4" id="KW-0677">Repeat</keyword>
<dbReference type="GO" id="GO:0034388">
    <property type="term" value="C:Pwp2p-containing subcomplex of 90S preribosome"/>
    <property type="evidence" value="ECO:0007669"/>
    <property type="project" value="TreeGrafter"/>
</dbReference>
<dbReference type="Pfam" id="PF25168">
    <property type="entry name" value="Beta-prop_WDR36-Utp21_2nd"/>
    <property type="match status" value="1"/>
</dbReference>
<evidence type="ECO:0000256" key="2">
    <source>
        <dbReference type="ARBA" id="ARBA00010226"/>
    </source>
</evidence>
<dbReference type="PANTHER" id="PTHR19858">
    <property type="entry name" value="WD40 REPEAT PROTEIN"/>
    <property type="match status" value="1"/>
</dbReference>
<dbReference type="InterPro" id="IPR015943">
    <property type="entry name" value="WD40/YVTN_repeat-like_dom_sf"/>
</dbReference>
<feature type="domain" description="Small-subunit processome Utp12" evidence="7">
    <location>
        <begin position="740"/>
        <end position="881"/>
    </location>
</feature>
<evidence type="ECO:0000256" key="6">
    <source>
        <dbReference type="PROSITE-ProRule" id="PRU00221"/>
    </source>
</evidence>
<dbReference type="InterPro" id="IPR011047">
    <property type="entry name" value="Quinoprotein_ADH-like_sf"/>
</dbReference>
<feature type="repeat" description="WD" evidence="6">
    <location>
        <begin position="382"/>
        <end position="423"/>
    </location>
</feature>
<feature type="repeat" description="WD" evidence="6">
    <location>
        <begin position="138"/>
        <end position="172"/>
    </location>
</feature>
<dbReference type="EMBL" id="JADGJW010000148">
    <property type="protein sequence ID" value="KAJ3223013.1"/>
    <property type="molecule type" value="Genomic_DNA"/>
</dbReference>
<dbReference type="PROSITE" id="PS00678">
    <property type="entry name" value="WD_REPEATS_1"/>
    <property type="match status" value="2"/>
</dbReference>
<dbReference type="AlphaFoldDB" id="A0AAD5XX21"/>
<evidence type="ECO:0000256" key="1">
    <source>
        <dbReference type="ARBA" id="ARBA00004604"/>
    </source>
</evidence>
<dbReference type="GO" id="GO:0000028">
    <property type="term" value="P:ribosomal small subunit assembly"/>
    <property type="evidence" value="ECO:0007669"/>
    <property type="project" value="TreeGrafter"/>
</dbReference>
<evidence type="ECO:0000256" key="4">
    <source>
        <dbReference type="ARBA" id="ARBA00022737"/>
    </source>
</evidence>
<comment type="similarity">
    <text evidence="2">Belongs to the WD repeat PWP2 family.</text>
</comment>
<keyword evidence="9" id="KW-1185">Reference proteome</keyword>
<sequence>MKLNHKFTNLMGSVYTGGNIIFDENKLISPVGNRVSVFDLVNNKSHTLACENRCDIMTIALSPNGNLLITIDEEGRGLLINFKRGIILAQNNFKKPVKNLKFSPDGKYFAITLGKQIQVWKTPNFNREFSPFQLHRTYTGHYEDVLHISWSNCSEFFITASKDMTCRIYSLNPIEDFIPVLLSGHRDSVVGAWFGNTDMSVVYSVSKDGTLIEWRKVLLNPDFGEKYHPVKKKRGQVLPPVKKTYKWKLHAKHYFLQNHAKVVSTSFHQESKLLTVGFNSGIFGIWELPEFICVHTLSISQNKITSVAVNPTGEWLAFGCAALGQLLVWEWQSESYILKQQGHHYDINTISFSPDGQFIATGADDGKLKLWNTQSGFCFVTFNQHSAAITGTQFTTKNSILFSSSLDGTVRAFDLVRYRNFKTFTAPKPVQFSCLSVDPSGEVVCAGSNDTFEIFIWSVITGNLLDIYTGHEGPVSALQFSPTDGSLVSSSWDKTIRVWDVFSRDTNVEVFQMDSEILSVSFRPDGAQIACSTLEGNISFWDIKEGKMDYYIEGKKDLIGGRTTGSLITAKNQHFESITYSADGSCILGGGTSKYICVYDIISKQLLKKYQLTKNRSFDGVLDQLNSKNMTEAGDINAIDDEDYSDLEERMDKSLPGAKIDPSLRKTKKTIKVKSVLFSPTARSFACATTQGLVVYSLDDYLLFDPFDLEIDVTPDSVLELCKEGDFLKAIIFSFKLGERELQNFVFKSIPSELSTIELIIQGIPTKYLEKLVKYLCFLMENNDVEDSQLKNKKLELNGTGSNLNLTTNSAINHYNNNNNNRIEFILSWLTLTFKIHGRFFKDRKYEFGSVLRLCRKRIGEVYDDLSEVCDSNTYALQYILHAINQKQKKKDDNEKIFLSNGKFLREEINEEEDTLEDKIEGAYNLNNFNATNENPNTMEDILGF</sequence>
<dbReference type="CDD" id="cd00200">
    <property type="entry name" value="WD40"/>
    <property type="match status" value="1"/>
</dbReference>
<comment type="caution">
    <text evidence="8">The sequence shown here is derived from an EMBL/GenBank/DDBJ whole genome shotgun (WGS) entry which is preliminary data.</text>
</comment>
<dbReference type="GO" id="GO:0032040">
    <property type="term" value="C:small-subunit processome"/>
    <property type="evidence" value="ECO:0007669"/>
    <property type="project" value="TreeGrafter"/>
</dbReference>
<dbReference type="InterPro" id="IPR019775">
    <property type="entry name" value="WD40_repeat_CS"/>
</dbReference>
<gene>
    <name evidence="8" type="ORF">HK099_001629</name>
</gene>
<comment type="subcellular location">
    <subcellularLocation>
        <location evidence="1">Nucleus</location>
        <location evidence="1">Nucleolus</location>
    </subcellularLocation>
</comment>
<protein>
    <recommendedName>
        <fullName evidence="7">Small-subunit processome Utp12 domain-containing protein</fullName>
    </recommendedName>
</protein>
<dbReference type="Pfam" id="PF00400">
    <property type="entry name" value="WD40"/>
    <property type="match status" value="2"/>
</dbReference>
<evidence type="ECO:0000256" key="5">
    <source>
        <dbReference type="ARBA" id="ARBA00023242"/>
    </source>
</evidence>
<accession>A0AAD5XX21</accession>
<dbReference type="SUPFAM" id="SSF50998">
    <property type="entry name" value="Quinoprotein alcohol dehydrogenase-like"/>
    <property type="match status" value="1"/>
</dbReference>
<dbReference type="SUPFAM" id="SSF50978">
    <property type="entry name" value="WD40 repeat-like"/>
    <property type="match status" value="1"/>
</dbReference>
<feature type="repeat" description="WD" evidence="6">
    <location>
        <begin position="340"/>
        <end position="381"/>
    </location>
</feature>
<proteinExistence type="inferred from homology"/>
<dbReference type="SMART" id="SM00320">
    <property type="entry name" value="WD40"/>
    <property type="match status" value="13"/>
</dbReference>
<dbReference type="PROSITE" id="PS50294">
    <property type="entry name" value="WD_REPEATS_REGION"/>
    <property type="match status" value="2"/>
</dbReference>
<dbReference type="InterPro" id="IPR027145">
    <property type="entry name" value="PWP2"/>
</dbReference>
<dbReference type="Proteomes" id="UP001211065">
    <property type="component" value="Unassembled WGS sequence"/>
</dbReference>
<dbReference type="GO" id="GO:0000462">
    <property type="term" value="P:maturation of SSU-rRNA from tricistronic rRNA transcript (SSU-rRNA, 5.8S rRNA, LSU-rRNA)"/>
    <property type="evidence" value="ECO:0007669"/>
    <property type="project" value="TreeGrafter"/>
</dbReference>
<dbReference type="SUPFAM" id="SSF50969">
    <property type="entry name" value="YVTN repeat-like/Quinoprotein amine dehydrogenase"/>
    <property type="match status" value="1"/>
</dbReference>
<organism evidence="8 9">
    <name type="scientific">Clydaea vesicula</name>
    <dbReference type="NCBI Taxonomy" id="447962"/>
    <lineage>
        <taxon>Eukaryota</taxon>
        <taxon>Fungi</taxon>
        <taxon>Fungi incertae sedis</taxon>
        <taxon>Chytridiomycota</taxon>
        <taxon>Chytridiomycota incertae sedis</taxon>
        <taxon>Chytridiomycetes</taxon>
        <taxon>Lobulomycetales</taxon>
        <taxon>Lobulomycetaceae</taxon>
        <taxon>Clydaea</taxon>
    </lineage>
</organism>
<dbReference type="InterPro" id="IPR036322">
    <property type="entry name" value="WD40_repeat_dom_sf"/>
</dbReference>
<feature type="repeat" description="WD" evidence="6">
    <location>
        <begin position="468"/>
        <end position="509"/>
    </location>
</feature>
<reference evidence="8" key="1">
    <citation type="submission" date="2020-05" db="EMBL/GenBank/DDBJ databases">
        <title>Phylogenomic resolution of chytrid fungi.</title>
        <authorList>
            <person name="Stajich J.E."/>
            <person name="Amses K."/>
            <person name="Simmons R."/>
            <person name="Seto K."/>
            <person name="Myers J."/>
            <person name="Bonds A."/>
            <person name="Quandt C.A."/>
            <person name="Barry K."/>
            <person name="Liu P."/>
            <person name="Grigoriev I."/>
            <person name="Longcore J.E."/>
            <person name="James T.Y."/>
        </authorList>
    </citation>
    <scope>NUCLEOTIDE SEQUENCE</scope>
    <source>
        <strain evidence="8">JEL0476</strain>
    </source>
</reference>
<keyword evidence="3 6" id="KW-0853">WD repeat</keyword>
<feature type="repeat" description="WD" evidence="6">
    <location>
        <begin position="510"/>
        <end position="551"/>
    </location>
</feature>
<evidence type="ECO:0000313" key="9">
    <source>
        <dbReference type="Proteomes" id="UP001211065"/>
    </source>
</evidence>
<evidence type="ECO:0000256" key="3">
    <source>
        <dbReference type="ARBA" id="ARBA00022574"/>
    </source>
</evidence>
<name>A0AAD5XX21_9FUNG</name>
<dbReference type="PANTHER" id="PTHR19858:SF0">
    <property type="entry name" value="PERIODIC TRYPTOPHAN PROTEIN 2 HOMOLOG"/>
    <property type="match status" value="1"/>
</dbReference>
<keyword evidence="5" id="KW-0539">Nucleus</keyword>
<dbReference type="InterPro" id="IPR011044">
    <property type="entry name" value="Quino_amine_DH_bsu"/>
</dbReference>
<dbReference type="Pfam" id="PF04003">
    <property type="entry name" value="Utp12"/>
    <property type="match status" value="1"/>
</dbReference>
<dbReference type="PROSITE" id="PS50082">
    <property type="entry name" value="WD_REPEATS_2"/>
    <property type="match status" value="5"/>
</dbReference>
<dbReference type="InterPro" id="IPR007148">
    <property type="entry name" value="SSU_processome_Utp12"/>
</dbReference>
<dbReference type="Gene3D" id="2.130.10.10">
    <property type="entry name" value="YVTN repeat-like/Quinoprotein amine dehydrogenase"/>
    <property type="match status" value="3"/>
</dbReference>
<evidence type="ECO:0000313" key="8">
    <source>
        <dbReference type="EMBL" id="KAJ3223013.1"/>
    </source>
</evidence>